<dbReference type="AlphaFoldDB" id="Q2UQ31"/>
<dbReference type="GeneID" id="5990282"/>
<evidence type="ECO:0000313" key="2">
    <source>
        <dbReference type="Proteomes" id="UP000006564"/>
    </source>
</evidence>
<name>Q2UQ31_ASPOR</name>
<dbReference type="OMA" id="WFYCAVA"/>
<dbReference type="VEuPathDB" id="FungiDB:AO090005001409"/>
<keyword evidence="2" id="KW-1185">Reference proteome</keyword>
<proteinExistence type="predicted"/>
<dbReference type="HOGENOM" id="CLU_1532198_0_0_1"/>
<dbReference type="RefSeq" id="XP_023089355.1">
    <property type="nucleotide sequence ID" value="XM_023237653.1"/>
</dbReference>
<gene>
    <name evidence="1" type="ORF">AO090005001409</name>
</gene>
<accession>Q2UQ31</accession>
<dbReference type="Proteomes" id="UP000006564">
    <property type="component" value="Chromosome 1"/>
</dbReference>
<evidence type="ECO:0000313" key="1">
    <source>
        <dbReference type="EMBL" id="BAE56334.1"/>
    </source>
</evidence>
<sequence length="175" mass="19457">MPIGLTLVLPGTFDLSLWRTTDYTIPFGVSVSAIRVCGNASLRAFIGRAQEGPGEAEHELLSCVSETTAELFNNGGISRVFGRPRLLEVVVWKDKDPVTKEDCWKTGTLRDALLQRAWTTKDEGLKLLEKDYPLPELEIPNLSLNKGIARRSQGWFYCAAAVGLVLQIERRRPSV</sequence>
<dbReference type="KEGG" id="aor:AO090005001409"/>
<organism evidence="1 2">
    <name type="scientific">Aspergillus oryzae (strain ATCC 42149 / RIB 40)</name>
    <name type="common">Yellow koji mold</name>
    <dbReference type="NCBI Taxonomy" id="510516"/>
    <lineage>
        <taxon>Eukaryota</taxon>
        <taxon>Fungi</taxon>
        <taxon>Dikarya</taxon>
        <taxon>Ascomycota</taxon>
        <taxon>Pezizomycotina</taxon>
        <taxon>Eurotiomycetes</taxon>
        <taxon>Eurotiomycetidae</taxon>
        <taxon>Eurotiales</taxon>
        <taxon>Aspergillaceae</taxon>
        <taxon>Aspergillus</taxon>
        <taxon>Aspergillus subgen. Circumdati</taxon>
    </lineage>
</organism>
<reference evidence="1 2" key="1">
    <citation type="journal article" date="2005" name="Nature">
        <title>Genome sequencing and analysis of Aspergillus oryzae.</title>
        <authorList>
            <person name="Machida M."/>
            <person name="Asai K."/>
            <person name="Sano M."/>
            <person name="Tanaka T."/>
            <person name="Kumagai T."/>
            <person name="Terai G."/>
            <person name="Kusumoto K."/>
            <person name="Arima T."/>
            <person name="Akita O."/>
            <person name="Kashiwagi Y."/>
            <person name="Abe K."/>
            <person name="Gomi K."/>
            <person name="Horiuchi H."/>
            <person name="Kitamoto K."/>
            <person name="Kobayashi T."/>
            <person name="Takeuchi M."/>
            <person name="Denning D.W."/>
            <person name="Galagan J.E."/>
            <person name="Nierman W.C."/>
            <person name="Yu J."/>
            <person name="Archer D.B."/>
            <person name="Bennett J.W."/>
            <person name="Bhatnagar D."/>
            <person name="Cleveland T.E."/>
            <person name="Fedorova N.D."/>
            <person name="Gotoh O."/>
            <person name="Horikawa H."/>
            <person name="Hosoyama A."/>
            <person name="Ichinomiya M."/>
            <person name="Igarashi R."/>
            <person name="Iwashita K."/>
            <person name="Juvvadi P.R."/>
            <person name="Kato M."/>
            <person name="Kato Y."/>
            <person name="Kin T."/>
            <person name="Kokubun A."/>
            <person name="Maeda H."/>
            <person name="Maeyama N."/>
            <person name="Maruyama J."/>
            <person name="Nagasaki H."/>
            <person name="Nakajima T."/>
            <person name="Oda K."/>
            <person name="Okada K."/>
            <person name="Paulsen I."/>
            <person name="Sakamoto K."/>
            <person name="Sawano T."/>
            <person name="Takahashi M."/>
            <person name="Takase K."/>
            <person name="Terabayashi Y."/>
            <person name="Wortman J."/>
            <person name="Yamada O."/>
            <person name="Yamagata Y."/>
            <person name="Anazawa H."/>
            <person name="Hata Y."/>
            <person name="Koide Y."/>
            <person name="Komori T."/>
            <person name="Koyama Y."/>
            <person name="Minetoki T."/>
            <person name="Suharnan S."/>
            <person name="Tanaka A."/>
            <person name="Isono K."/>
            <person name="Kuhara S."/>
            <person name="Ogasawara N."/>
            <person name="Kikuchi H."/>
        </authorList>
    </citation>
    <scope>NUCLEOTIDE SEQUENCE [LARGE SCALE GENOMIC DNA]</scope>
    <source>
        <strain evidence="2">ATCC 42149 / RIB 40</strain>
    </source>
</reference>
<protein>
    <submittedName>
        <fullName evidence="1">DNA, SC005</fullName>
    </submittedName>
</protein>
<dbReference type="EMBL" id="AP007151">
    <property type="protein sequence ID" value="BAE56334.1"/>
    <property type="molecule type" value="Genomic_DNA"/>
</dbReference>